<proteinExistence type="predicted"/>
<evidence type="ECO:0000313" key="1">
    <source>
        <dbReference type="EMBL" id="OGE32315.1"/>
    </source>
</evidence>
<dbReference type="Proteomes" id="UP000176902">
    <property type="component" value="Unassembled WGS sequence"/>
</dbReference>
<accession>A0A1F5JUN2</accession>
<evidence type="ECO:0000313" key="2">
    <source>
        <dbReference type="Proteomes" id="UP000176902"/>
    </source>
</evidence>
<comment type="caution">
    <text evidence="1">The sequence shown here is derived from an EMBL/GenBank/DDBJ whole genome shotgun (WGS) entry which is preliminary data.</text>
</comment>
<name>A0A1F5JUN2_9BACT</name>
<gene>
    <name evidence="1" type="ORF">A3C59_02905</name>
</gene>
<dbReference type="AlphaFoldDB" id="A0A1F5JUN2"/>
<dbReference type="EMBL" id="MFCV01000028">
    <property type="protein sequence ID" value="OGE32315.1"/>
    <property type="molecule type" value="Genomic_DNA"/>
</dbReference>
<sequence>MERFRGIKNLGKKAVHSKAGRIAFSALLMAVIADGDASADSVISASPNPIPAGTTGPGATEISWNTGNPAGEVMLSVNGAPEVLFNRGVSGLDRPNWFNAGNRYDFNVYSDSSRTSLLGSTKVLRSATSQPLSVTPEAGNPDLYTLSFNGNGISDTMQVWVAVNHGPESLVVQNPHYTWTGINWIQPGNTYTFTEYAGQGKLPEGIVNRIDVVKGSTATPTPTPTPVINELPRSVTWANQTWSINPNITVGESPNNPNRIVNTIDISGGSVSRIQPYESQFGLLSGNNRTLYINALIHSDSLNKVVAAIAIDRGGNFRSPDMLTFDGTNPTIQQVVGSGIDKNTTAGIAEMPFSSFTKTTINNKETLRLVLRTNSLTRTYNCDLTVLAVPCVLG</sequence>
<reference evidence="1 2" key="1">
    <citation type="journal article" date="2016" name="Nat. Commun.">
        <title>Thousands of microbial genomes shed light on interconnected biogeochemical processes in an aquifer system.</title>
        <authorList>
            <person name="Anantharaman K."/>
            <person name="Brown C.T."/>
            <person name="Hug L.A."/>
            <person name="Sharon I."/>
            <person name="Castelle C.J."/>
            <person name="Probst A.J."/>
            <person name="Thomas B.C."/>
            <person name="Singh A."/>
            <person name="Wilkins M.J."/>
            <person name="Karaoz U."/>
            <person name="Brodie E.L."/>
            <person name="Williams K.H."/>
            <person name="Hubbard S.S."/>
            <person name="Banfield J.F."/>
        </authorList>
    </citation>
    <scope>NUCLEOTIDE SEQUENCE [LARGE SCALE GENOMIC DNA]</scope>
</reference>
<organism evidence="1 2">
    <name type="scientific">Candidatus Daviesbacteria bacterium RIFCSPHIGHO2_02_FULL_36_13</name>
    <dbReference type="NCBI Taxonomy" id="1797768"/>
    <lineage>
        <taxon>Bacteria</taxon>
        <taxon>Candidatus Daviesiibacteriota</taxon>
    </lineage>
</organism>
<protein>
    <submittedName>
        <fullName evidence="1">Uncharacterized protein</fullName>
    </submittedName>
</protein>